<evidence type="ECO:0000313" key="5">
    <source>
        <dbReference type="EMBL" id="MBS3061839.1"/>
    </source>
</evidence>
<dbReference type="GO" id="GO:0003723">
    <property type="term" value="F:RNA binding"/>
    <property type="evidence" value="ECO:0007669"/>
    <property type="project" value="InterPro"/>
</dbReference>
<name>A0A8T4L8I6_9ARCH</name>
<dbReference type="GO" id="GO:0045901">
    <property type="term" value="P:positive regulation of translational elongation"/>
    <property type="evidence" value="ECO:0007669"/>
    <property type="project" value="InterPro"/>
</dbReference>
<protein>
    <submittedName>
        <fullName evidence="5">Translation initiation factor IF-5A</fullName>
    </submittedName>
</protein>
<dbReference type="GO" id="GO:0045905">
    <property type="term" value="P:positive regulation of translational termination"/>
    <property type="evidence" value="ECO:0007669"/>
    <property type="project" value="InterPro"/>
</dbReference>
<evidence type="ECO:0000259" key="4">
    <source>
        <dbReference type="Pfam" id="PF21485"/>
    </source>
</evidence>
<dbReference type="Gene3D" id="2.40.50.140">
    <property type="entry name" value="Nucleic acid-binding proteins"/>
    <property type="match status" value="1"/>
</dbReference>
<dbReference type="Pfam" id="PF21485">
    <property type="entry name" value="IF5A-like_N"/>
    <property type="match status" value="1"/>
</dbReference>
<dbReference type="InterPro" id="IPR048670">
    <property type="entry name" value="IF5A-like_N"/>
</dbReference>
<keyword evidence="3" id="KW-0385">Hypusine</keyword>
<dbReference type="SUPFAM" id="SSF50104">
    <property type="entry name" value="Translation proteins SH3-like domain"/>
    <property type="match status" value="1"/>
</dbReference>
<dbReference type="Gene3D" id="2.30.30.30">
    <property type="match status" value="1"/>
</dbReference>
<sequence length="131" mass="14368">MEKKFVKVGQLKEGGYLLIEGIACQIKSIEKSKPGKHGAAKARITAVGLFNNQKKTALMGTTDEGEVPIVLRGNAQVNAVMGDLLNLMDMESFEIFDASKPKDVTGIKQGDEVEYMKLDDQVRVLRRKGAE</sequence>
<keyword evidence="5" id="KW-0396">Initiation factor</keyword>
<keyword evidence="2" id="KW-0648">Protein biosynthesis</keyword>
<reference evidence="5" key="2">
    <citation type="submission" date="2021-05" db="EMBL/GenBank/DDBJ databases">
        <title>Protein family content uncovers lineage relationships and bacterial pathway maintenance mechanisms in DPANN archaea.</title>
        <authorList>
            <person name="Castelle C.J."/>
            <person name="Meheust R."/>
            <person name="Jaffe A.L."/>
            <person name="Seitz K."/>
            <person name="Gong X."/>
            <person name="Baker B.J."/>
            <person name="Banfield J.F."/>
        </authorList>
    </citation>
    <scope>NUCLEOTIDE SEQUENCE</scope>
    <source>
        <strain evidence="5">RIFCSPLOWO2_01_FULL_AR10_48_17</strain>
    </source>
</reference>
<gene>
    <name evidence="5" type="ORF">J4215_04635</name>
</gene>
<evidence type="ECO:0000256" key="2">
    <source>
        <dbReference type="ARBA" id="ARBA00022917"/>
    </source>
</evidence>
<dbReference type="SUPFAM" id="SSF50249">
    <property type="entry name" value="Nucleic acid-binding proteins"/>
    <property type="match status" value="1"/>
</dbReference>
<dbReference type="AlphaFoldDB" id="A0A8T4L8I6"/>
<accession>A0A8T4L8I6</accession>
<reference evidence="5" key="1">
    <citation type="submission" date="2021-03" db="EMBL/GenBank/DDBJ databases">
        <authorList>
            <person name="Jaffe A."/>
        </authorList>
    </citation>
    <scope>NUCLEOTIDE SEQUENCE</scope>
    <source>
        <strain evidence="5">RIFCSPLOWO2_01_FULL_AR10_48_17</strain>
    </source>
</reference>
<dbReference type="PROSITE" id="PS00302">
    <property type="entry name" value="IF5A_HYPUSINE"/>
    <property type="match status" value="1"/>
</dbReference>
<evidence type="ECO:0000313" key="6">
    <source>
        <dbReference type="Proteomes" id="UP000675968"/>
    </source>
</evidence>
<dbReference type="GO" id="GO:0003743">
    <property type="term" value="F:translation initiation factor activity"/>
    <property type="evidence" value="ECO:0007669"/>
    <property type="project" value="UniProtKB-KW"/>
</dbReference>
<comment type="similarity">
    <text evidence="1">Belongs to the eIF-5A family.</text>
</comment>
<organism evidence="5 6">
    <name type="scientific">Candidatus Iainarchaeum sp</name>
    <dbReference type="NCBI Taxonomy" id="3101447"/>
    <lineage>
        <taxon>Archaea</taxon>
        <taxon>Candidatus Iainarchaeota</taxon>
        <taxon>Candidatus Iainarchaeia</taxon>
        <taxon>Candidatus Iainarchaeales</taxon>
        <taxon>Candidatus Iainarchaeaceae</taxon>
        <taxon>Candidatus Iainarchaeum</taxon>
    </lineage>
</organism>
<dbReference type="InterPro" id="IPR001884">
    <property type="entry name" value="IF5A-like"/>
</dbReference>
<dbReference type="PANTHER" id="PTHR11673">
    <property type="entry name" value="TRANSLATION INITIATION FACTOR 5A FAMILY MEMBER"/>
    <property type="match status" value="1"/>
</dbReference>
<dbReference type="GO" id="GO:0043022">
    <property type="term" value="F:ribosome binding"/>
    <property type="evidence" value="ECO:0007669"/>
    <property type="project" value="InterPro"/>
</dbReference>
<dbReference type="InterPro" id="IPR019769">
    <property type="entry name" value="Trans_elong_IF5A_hypusine_site"/>
</dbReference>
<dbReference type="PIRSF" id="PIRSF003025">
    <property type="entry name" value="eIF5A"/>
    <property type="match status" value="1"/>
</dbReference>
<feature type="domain" description="Translation initiation factor 5A-like N-terminal" evidence="4">
    <location>
        <begin position="6"/>
        <end position="62"/>
    </location>
</feature>
<proteinExistence type="inferred from homology"/>
<dbReference type="InterPro" id="IPR012340">
    <property type="entry name" value="NA-bd_OB-fold"/>
</dbReference>
<dbReference type="NCBIfam" id="NF003076">
    <property type="entry name" value="PRK03999.1"/>
    <property type="match status" value="1"/>
</dbReference>
<comment type="caution">
    <text evidence="5">The sequence shown here is derived from an EMBL/GenBank/DDBJ whole genome shotgun (WGS) entry which is preliminary data.</text>
</comment>
<dbReference type="NCBIfam" id="TIGR00037">
    <property type="entry name" value="eIF_5A"/>
    <property type="match status" value="1"/>
</dbReference>
<dbReference type="GO" id="GO:0003746">
    <property type="term" value="F:translation elongation factor activity"/>
    <property type="evidence" value="ECO:0007669"/>
    <property type="project" value="InterPro"/>
</dbReference>
<dbReference type="InterPro" id="IPR008991">
    <property type="entry name" value="Translation_prot_SH3-like_sf"/>
</dbReference>
<dbReference type="EMBL" id="JAGVWC010000010">
    <property type="protein sequence ID" value="MBS3061839.1"/>
    <property type="molecule type" value="Genomic_DNA"/>
</dbReference>
<evidence type="ECO:0000256" key="3">
    <source>
        <dbReference type="ARBA" id="ARBA00023071"/>
    </source>
</evidence>
<dbReference type="Proteomes" id="UP000675968">
    <property type="component" value="Unassembled WGS sequence"/>
</dbReference>
<dbReference type="InterPro" id="IPR014722">
    <property type="entry name" value="Rib_uL2_dom2"/>
</dbReference>
<evidence type="ECO:0000256" key="1">
    <source>
        <dbReference type="ARBA" id="ARBA00006016"/>
    </source>
</evidence>